<keyword evidence="2" id="KW-1185">Reference proteome</keyword>
<sequence>MLGHNKTGWRPLKTVYLSSPWPSKPTFCPPFFFFFFCMKLIANLQDERTPYGTKGDAAQYAR</sequence>
<accession>A0A2X0MHM0</accession>
<evidence type="ECO:0000313" key="2">
    <source>
        <dbReference type="Proteomes" id="UP000249464"/>
    </source>
</evidence>
<dbReference type="EMBL" id="FQNC01000068">
    <property type="protein sequence ID" value="SGZ05880.1"/>
    <property type="molecule type" value="Genomic_DNA"/>
</dbReference>
<gene>
    <name evidence="1" type="primary">BQ5605_C031g10898</name>
    <name evidence="1" type="ORF">BQ5605_C031G10898</name>
</gene>
<name>A0A2X0MHM0_9BASI</name>
<dbReference type="Proteomes" id="UP000249464">
    <property type="component" value="Unassembled WGS sequence"/>
</dbReference>
<reference evidence="1 2" key="1">
    <citation type="submission" date="2016-11" db="EMBL/GenBank/DDBJ databases">
        <authorList>
            <person name="Jaros S."/>
            <person name="Januszkiewicz K."/>
            <person name="Wedrychowicz H."/>
        </authorList>
    </citation>
    <scope>NUCLEOTIDE SEQUENCE [LARGE SCALE GENOMIC DNA]</scope>
</reference>
<protein>
    <submittedName>
        <fullName evidence="1">BQ5605_C031g10898 protein</fullName>
    </submittedName>
</protein>
<organism evidence="1 2">
    <name type="scientific">Microbotryum silenes-dioicae</name>
    <dbReference type="NCBI Taxonomy" id="796604"/>
    <lineage>
        <taxon>Eukaryota</taxon>
        <taxon>Fungi</taxon>
        <taxon>Dikarya</taxon>
        <taxon>Basidiomycota</taxon>
        <taxon>Pucciniomycotina</taxon>
        <taxon>Microbotryomycetes</taxon>
        <taxon>Microbotryales</taxon>
        <taxon>Microbotryaceae</taxon>
        <taxon>Microbotryum</taxon>
    </lineage>
</organism>
<evidence type="ECO:0000313" key="1">
    <source>
        <dbReference type="EMBL" id="SGZ05880.1"/>
    </source>
</evidence>
<proteinExistence type="predicted"/>
<dbReference type="AlphaFoldDB" id="A0A2X0MHM0"/>